<dbReference type="PANTHER" id="PTHR45527:SF1">
    <property type="entry name" value="FATTY ACID SYNTHASE"/>
    <property type="match status" value="1"/>
</dbReference>
<dbReference type="InterPro" id="IPR042099">
    <property type="entry name" value="ANL_N_sf"/>
</dbReference>
<dbReference type="InterPro" id="IPR036736">
    <property type="entry name" value="ACP-like_sf"/>
</dbReference>
<keyword evidence="3" id="KW-1185">Reference proteome</keyword>
<dbReference type="InterPro" id="IPR001242">
    <property type="entry name" value="Condensation_dom"/>
</dbReference>
<dbReference type="SUPFAM" id="SSF47336">
    <property type="entry name" value="ACP-like"/>
    <property type="match status" value="1"/>
</dbReference>
<dbReference type="Proteomes" id="UP000280955">
    <property type="component" value="Unassembled WGS sequence"/>
</dbReference>
<dbReference type="Pfam" id="PF00501">
    <property type="entry name" value="AMP-binding"/>
    <property type="match status" value="1"/>
</dbReference>
<evidence type="ECO:0000313" key="3">
    <source>
        <dbReference type="Proteomes" id="UP000280955"/>
    </source>
</evidence>
<protein>
    <submittedName>
        <fullName evidence="2">Amino acid adenylation domain-containing protein</fullName>
    </submittedName>
</protein>
<dbReference type="PANTHER" id="PTHR45527">
    <property type="entry name" value="NONRIBOSOMAL PEPTIDE SYNTHETASE"/>
    <property type="match status" value="1"/>
</dbReference>
<feature type="domain" description="Carrier" evidence="1">
    <location>
        <begin position="952"/>
        <end position="1029"/>
    </location>
</feature>
<proteinExistence type="predicted"/>
<dbReference type="EMBL" id="RBLJ01000001">
    <property type="protein sequence ID" value="RKS66203.1"/>
    <property type="molecule type" value="Genomic_DNA"/>
</dbReference>
<sequence>MEYSENYWPLNYTQLRLAIANTVADDKSAFNVGEFVSFSDNINLERLEQAIMTIHNFNDGFSLRYRLAEQNIFQDRGSAPIEVIRIKQSNSMIEHAAKTDFEKRATEPLDIENGVTIRHYLYFNDIGCYFWGIVAHHVATDYWGIGQLIHDVLSCYEETPFPPILEPVFTYHAYLNDAKYKASVHYANDKNYWDNYLHQLPILEDYTRKRLFPSKTIKVTRPLTANNDSFTFNDKLIMILALCLQMTKQGHLSTSIINLPFSNRRSKGEYRYYRPAMNTLPLMVSLSPEATIKQILGEMQSQISLHSKHNRIDINDLSDSAINRADQLTSAPYVNLLHELEHDFMKNNRATRGCMTSGAVNNYGINIRFSSDEKSALVELDAGSRLYNYFTAHALIDEYLRIYSAITENINETIDTYWIKYNKIAPENNTISNGKTIGNISINHPIKENIIVKIAQIASESPDKKAVICGNQTVINAAHCLTYCELYYKLLNFSQQLLSYQIQNRRVAVLLPRGMESLLSILAIHATGLCFVPINMTFGQEEISSILRGLNISLLITAHRYHEKVNGINHAHIFFVEDINTIPNGVFLEHDIKHPTTKEDEAYIFFTSGTTGVPKAVPITFKGLYAYLAAMTDNYGIKQDDVILNFSTPVFDAYIEEVFGCFYLGATLTIASDQMIAELDTLFSFCHAQSVTIINFPTNYWHQIVFFLHAAIKELSPSIRMTIIGGDLAMDKAILHWLEKVGCGISLINSYGPTECCVIASCQKIDDEFQPGNIIGKALANTSIVIREYGTDKIISGSSGEICIRGDSICAGYINDDESTSRKFLRLNDGEVYYLTGDRGFYDTQGNLNFIGRLDKEQKIDGKRVNLEEMHKILATTFDIDEIHLTVKENETGYQYINIFIPHDVYPIDRHEIVSFLRGCYPKLQIPFIVELSSSNQSVPEPDLSKRSNMPQIEGEKRELFFTLWREVFGDSDKIVNEDTDFFDAGGTSLKALLLINKIQQRFDCTIRLEDFYQSPRLGYLLQSVIQQGRTPVLTNKNSTCLTEQHDQYYWIIDTISNRSGAHNIPLYYHLAGNIDLKKLHHALLYTMQYFPALCQRVTMADGQLSLSFLPITKESLPFEYIDLTYATSINIEISLRKILNDMAFKPMTLQENPPVYFKLLKVAENEHYLLLNFHHAFCDGMSIAHVLQKLSSAYTNNTQNIEAVTKTEVAVANPRMSDETLNFWTEKLVNVLSITGKHNSVPEANLRIRGRRYSMPLSPQLIATLSSIQKKHAVTLEHIVIGAFSMTIRSLLNKNELIVGIPCANRVPPVSFDSVGSFATTLLLPYATAETSLINVSKYVRDFLMDANTHSNISLAYLKQHLHHYHNMQLPEIAYYFSSQMGFSTNLHLGETHCTKEKIKGLKPKGDIALELVNTPTGLGLEWLYDDDIFSEEIINNMGLFLIDLLDYMGAQHD</sequence>
<dbReference type="Pfam" id="PF00550">
    <property type="entry name" value="PP-binding"/>
    <property type="match status" value="1"/>
</dbReference>
<dbReference type="InterPro" id="IPR023213">
    <property type="entry name" value="CAT-like_dom_sf"/>
</dbReference>
<dbReference type="PROSITE" id="PS00455">
    <property type="entry name" value="AMP_BINDING"/>
    <property type="match status" value="1"/>
</dbReference>
<dbReference type="Gene3D" id="3.30.559.30">
    <property type="entry name" value="Nonribosomal peptide synthetase, condensation domain"/>
    <property type="match status" value="2"/>
</dbReference>
<gene>
    <name evidence="2" type="ORF">BDD30_0490</name>
</gene>
<dbReference type="Gene3D" id="3.30.559.10">
    <property type="entry name" value="Chloramphenicol acetyltransferase-like domain"/>
    <property type="match status" value="2"/>
</dbReference>
<dbReference type="InterPro" id="IPR000873">
    <property type="entry name" value="AMP-dep_synth/lig_dom"/>
</dbReference>
<dbReference type="InterPro" id="IPR020845">
    <property type="entry name" value="AMP-binding_CS"/>
</dbReference>
<dbReference type="SUPFAM" id="SSF56801">
    <property type="entry name" value="Acetyl-CoA synthetase-like"/>
    <property type="match status" value="1"/>
</dbReference>
<dbReference type="SUPFAM" id="SSF52777">
    <property type="entry name" value="CoA-dependent acyltransferases"/>
    <property type="match status" value="4"/>
</dbReference>
<organism evidence="2 3">
    <name type="scientific">Photorhabdus asymbiotica</name>
    <dbReference type="NCBI Taxonomy" id="291112"/>
    <lineage>
        <taxon>Bacteria</taxon>
        <taxon>Pseudomonadati</taxon>
        <taxon>Pseudomonadota</taxon>
        <taxon>Gammaproteobacteria</taxon>
        <taxon>Enterobacterales</taxon>
        <taxon>Morganellaceae</taxon>
        <taxon>Photorhabdus</taxon>
    </lineage>
</organism>
<evidence type="ECO:0000313" key="2">
    <source>
        <dbReference type="EMBL" id="RKS66203.1"/>
    </source>
</evidence>
<name>A0ABX9SRS1_9GAMM</name>
<dbReference type="RefSeq" id="WP_015833947.1">
    <property type="nucleotide sequence ID" value="NC_012962.1"/>
</dbReference>
<dbReference type="Gene3D" id="3.40.50.12780">
    <property type="entry name" value="N-terminal domain of ligase-like"/>
    <property type="match status" value="1"/>
</dbReference>
<evidence type="ECO:0000259" key="1">
    <source>
        <dbReference type="PROSITE" id="PS50075"/>
    </source>
</evidence>
<comment type="caution">
    <text evidence="2">The sequence shown here is derived from an EMBL/GenBank/DDBJ whole genome shotgun (WGS) entry which is preliminary data.</text>
</comment>
<dbReference type="PROSITE" id="PS50075">
    <property type="entry name" value="CARRIER"/>
    <property type="match status" value="1"/>
</dbReference>
<dbReference type="InterPro" id="IPR009081">
    <property type="entry name" value="PP-bd_ACP"/>
</dbReference>
<dbReference type="Pfam" id="PF00668">
    <property type="entry name" value="Condensation"/>
    <property type="match status" value="2"/>
</dbReference>
<accession>A0ABX9SRS1</accession>
<reference evidence="2 3" key="1">
    <citation type="submission" date="2018-10" db="EMBL/GenBank/DDBJ databases">
        <title>Genomic Encyclopedia of Archaeal and Bacterial Type Strains, Phase II (KMG-II): from individual species to whole genera.</title>
        <authorList>
            <person name="Goeker M."/>
        </authorList>
    </citation>
    <scope>NUCLEOTIDE SEQUENCE [LARGE SCALE GENOMIC DNA]</scope>
    <source>
        <strain evidence="2 3">DSM 15149</strain>
    </source>
</reference>
<dbReference type="Gene3D" id="1.10.1200.10">
    <property type="entry name" value="ACP-like"/>
    <property type="match status" value="1"/>
</dbReference>